<dbReference type="KEGG" id="zmk:HG535_0E02460"/>
<evidence type="ECO:0000313" key="2">
    <source>
        <dbReference type="Proteomes" id="UP000509704"/>
    </source>
</evidence>
<dbReference type="GeneID" id="59236904"/>
<dbReference type="Proteomes" id="UP000509704">
    <property type="component" value="Chromosome 5"/>
</dbReference>
<proteinExistence type="predicted"/>
<dbReference type="PANTHER" id="PTHR37781:SF1">
    <property type="entry name" value="ADR380WP"/>
    <property type="match status" value="1"/>
</dbReference>
<dbReference type="PANTHER" id="PTHR37781">
    <property type="entry name" value="TFIIH COMPLEX SUBUNIT"/>
    <property type="match status" value="1"/>
</dbReference>
<keyword evidence="2" id="KW-1185">Reference proteome</keyword>
<accession>A0A7H9B5W1</accession>
<evidence type="ECO:0000313" key="1">
    <source>
        <dbReference type="EMBL" id="QLG73162.1"/>
    </source>
</evidence>
<organism evidence="1 2">
    <name type="scientific">Zygotorulaspora mrakii</name>
    <name type="common">Zygosaccharomyces mrakii</name>
    <dbReference type="NCBI Taxonomy" id="42260"/>
    <lineage>
        <taxon>Eukaryota</taxon>
        <taxon>Fungi</taxon>
        <taxon>Dikarya</taxon>
        <taxon>Ascomycota</taxon>
        <taxon>Saccharomycotina</taxon>
        <taxon>Saccharomycetes</taxon>
        <taxon>Saccharomycetales</taxon>
        <taxon>Saccharomycetaceae</taxon>
        <taxon>Zygotorulaspora</taxon>
    </lineage>
</organism>
<dbReference type="Pfam" id="PF17110">
    <property type="entry name" value="TFB6"/>
    <property type="match status" value="1"/>
</dbReference>
<dbReference type="EMBL" id="CP058608">
    <property type="protein sequence ID" value="QLG73162.1"/>
    <property type="molecule type" value="Genomic_DNA"/>
</dbReference>
<dbReference type="AlphaFoldDB" id="A0A7H9B5W1"/>
<dbReference type="OrthoDB" id="2567806at2759"/>
<dbReference type="InterPro" id="IPR031349">
    <property type="entry name" value="Tfb6"/>
</dbReference>
<name>A0A7H9B5W1_ZYGMR</name>
<dbReference type="GO" id="GO:0005675">
    <property type="term" value="C:transcription factor TFIIH holo complex"/>
    <property type="evidence" value="ECO:0007669"/>
    <property type="project" value="TreeGrafter"/>
</dbReference>
<sequence length="311" mass="36033">MSEPETPLHAEANQELDINTVNELEIRDIEGLDLNPDLDDTETGESTKFDLNTAIEPQKRNRADEEEGENMFDDYDDFKPQINISSPFASNTKLNNLQNHHQIDNDGPLEKNRRLSLSQQSKFIAYCDEKLLNIQRKFVQSRGLNPQNGYSGLLLLLVDFKSLIDFIWYSIEGRPNTDYLLTEDPLETSQEQYFGRESTYFGQSAYLIRIADDLLDYTEKFEMKSITLDKQIATLSKLFKLLFILDSIFSRLIDGAVPGRVKMSVTDSVRLTSIAERTRLKLPWFFENQDIHGYHYEVSKIYEETLERCAK</sequence>
<dbReference type="RefSeq" id="XP_037144889.1">
    <property type="nucleotide sequence ID" value="XM_037288994.1"/>
</dbReference>
<reference evidence="1 2" key="1">
    <citation type="submission" date="2020-07" db="EMBL/GenBank/DDBJ databases">
        <title>The yeast mating-type switching endonuclease HO is a domesticated member of an unorthodox homing genetic element family.</title>
        <authorList>
            <person name="Coughlan A.Y."/>
            <person name="Lombardi L."/>
            <person name="Braun-Galleani S."/>
            <person name="Martos A.R."/>
            <person name="Galeote V."/>
            <person name="Bigey F."/>
            <person name="Dequin S."/>
            <person name="Byrne K.P."/>
            <person name="Wolfe K.H."/>
        </authorList>
    </citation>
    <scope>NUCLEOTIDE SEQUENCE [LARGE SCALE GENOMIC DNA]</scope>
    <source>
        <strain evidence="1 2">NRRL Y-6702</strain>
    </source>
</reference>
<gene>
    <name evidence="1" type="ORF">HG535_0E02460</name>
</gene>
<protein>
    <submittedName>
        <fullName evidence="1">Uncharacterized protein</fullName>
    </submittedName>
</protein>